<dbReference type="OrthoDB" id="687122at2759"/>
<dbReference type="InterPro" id="IPR017451">
    <property type="entry name" value="F-box-assoc_interact_dom"/>
</dbReference>
<dbReference type="EMBL" id="CM002873">
    <property type="protein sequence ID" value="KFK35015.1"/>
    <property type="molecule type" value="Genomic_DNA"/>
</dbReference>
<dbReference type="eggNOG" id="ENOG502SNHU">
    <property type="taxonomic scope" value="Eukaryota"/>
</dbReference>
<dbReference type="NCBIfam" id="TIGR01640">
    <property type="entry name" value="F_box_assoc_1"/>
    <property type="match status" value="1"/>
</dbReference>
<dbReference type="SUPFAM" id="SSF81383">
    <property type="entry name" value="F-box domain"/>
    <property type="match status" value="1"/>
</dbReference>
<dbReference type="PANTHER" id="PTHR31111">
    <property type="entry name" value="BNAA05G37150D PROTEIN-RELATED"/>
    <property type="match status" value="1"/>
</dbReference>
<dbReference type="InterPro" id="IPR013187">
    <property type="entry name" value="F-box-assoc_dom_typ3"/>
</dbReference>
<accession>A0A087GYR3</accession>
<evidence type="ECO:0000259" key="1">
    <source>
        <dbReference type="SMART" id="SM00256"/>
    </source>
</evidence>
<sequence>MNLDFGFIGTTDRRSLNFALETDSSFRGFAPSSKLSTYCRVSMENIVQQFLEVLETQVERDIPIDLLIDIFSRVPAKTIATSRCISKLWGSILCRTDFTELFLAMSSTRPRRLLFTFEAEDNIFFFSSPQPRNPDDNSSLLLTRYQVHRKQSPTDFIYKMNSPNHGFICRQDRRVDRGKMLDTIVICNPVTGESISLPKGKPKIINMETRPYFGYDSVDKQFKVLCIYFEKIPNTPNTCYEHQVSTLEDGVCLWRTIQCKPHYPESSGLCIDGVLYYTARHMRVSMIVCFDVRFEKFNFIDIDECMLMTSHCTLINYKGKLGAFTLLFGRLELWVLEDAGWSKNFYTLPPLWNNVVGRTQLNIVGVTDRNEVVLSLPCLMDPFYVYYYNLVSKSFTRVQIQGFGVFKYKKVYTFLDYDENLKHM</sequence>
<reference evidence="3" key="1">
    <citation type="journal article" date="2015" name="Nat. Plants">
        <title>Genome expansion of Arabis alpina linked with retrotransposition and reduced symmetric DNA methylation.</title>
        <authorList>
            <person name="Willing E.M."/>
            <person name="Rawat V."/>
            <person name="Mandakova T."/>
            <person name="Maumus F."/>
            <person name="James G.V."/>
            <person name="Nordstroem K.J."/>
            <person name="Becker C."/>
            <person name="Warthmann N."/>
            <person name="Chica C."/>
            <person name="Szarzynska B."/>
            <person name="Zytnicki M."/>
            <person name="Albani M.C."/>
            <person name="Kiefer C."/>
            <person name="Bergonzi S."/>
            <person name="Castaings L."/>
            <person name="Mateos J.L."/>
            <person name="Berns M.C."/>
            <person name="Bujdoso N."/>
            <person name="Piofczyk T."/>
            <person name="de Lorenzo L."/>
            <person name="Barrero-Sicilia C."/>
            <person name="Mateos I."/>
            <person name="Piednoel M."/>
            <person name="Hagmann J."/>
            <person name="Chen-Min-Tao R."/>
            <person name="Iglesias-Fernandez R."/>
            <person name="Schuster S.C."/>
            <person name="Alonso-Blanco C."/>
            <person name="Roudier F."/>
            <person name="Carbonero P."/>
            <person name="Paz-Ares J."/>
            <person name="Davis S.J."/>
            <person name="Pecinka A."/>
            <person name="Quesneville H."/>
            <person name="Colot V."/>
            <person name="Lysak M.A."/>
            <person name="Weigel D."/>
            <person name="Coupland G."/>
            <person name="Schneeberger K."/>
        </authorList>
    </citation>
    <scope>NUCLEOTIDE SEQUENCE [LARGE SCALE GENOMIC DNA]</scope>
    <source>
        <strain evidence="3">cv. Pajares</strain>
    </source>
</reference>
<dbReference type="SMART" id="SM00256">
    <property type="entry name" value="FBOX"/>
    <property type="match status" value="1"/>
</dbReference>
<feature type="domain" description="F-box" evidence="1">
    <location>
        <begin position="62"/>
        <end position="102"/>
    </location>
</feature>
<evidence type="ECO:0000313" key="2">
    <source>
        <dbReference type="EMBL" id="KFK35015.1"/>
    </source>
</evidence>
<dbReference type="Gramene" id="KFK35015">
    <property type="protein sequence ID" value="KFK35015"/>
    <property type="gene ID" value="AALP_AA5G223000"/>
</dbReference>
<dbReference type="PANTHER" id="PTHR31111:SF59">
    <property type="entry name" value="(RAPE) HYPOTHETICAL PROTEIN"/>
    <property type="match status" value="1"/>
</dbReference>
<dbReference type="Pfam" id="PF08268">
    <property type="entry name" value="FBA_3"/>
    <property type="match status" value="1"/>
</dbReference>
<dbReference type="InterPro" id="IPR001810">
    <property type="entry name" value="F-box_dom"/>
</dbReference>
<evidence type="ECO:0000313" key="3">
    <source>
        <dbReference type="Proteomes" id="UP000029120"/>
    </source>
</evidence>
<protein>
    <recommendedName>
        <fullName evidence="1">F-box domain-containing protein</fullName>
    </recommendedName>
</protein>
<gene>
    <name evidence="2" type="ordered locus">AALP_Aa5g223000</name>
</gene>
<dbReference type="InterPro" id="IPR036047">
    <property type="entry name" value="F-box-like_dom_sf"/>
</dbReference>
<proteinExistence type="predicted"/>
<dbReference type="OMA" id="IDECMLM"/>
<dbReference type="Proteomes" id="UP000029120">
    <property type="component" value="Chromosome 5"/>
</dbReference>
<organism evidence="2 3">
    <name type="scientific">Arabis alpina</name>
    <name type="common">Alpine rock-cress</name>
    <dbReference type="NCBI Taxonomy" id="50452"/>
    <lineage>
        <taxon>Eukaryota</taxon>
        <taxon>Viridiplantae</taxon>
        <taxon>Streptophyta</taxon>
        <taxon>Embryophyta</taxon>
        <taxon>Tracheophyta</taxon>
        <taxon>Spermatophyta</taxon>
        <taxon>Magnoliopsida</taxon>
        <taxon>eudicotyledons</taxon>
        <taxon>Gunneridae</taxon>
        <taxon>Pentapetalae</taxon>
        <taxon>rosids</taxon>
        <taxon>malvids</taxon>
        <taxon>Brassicales</taxon>
        <taxon>Brassicaceae</taxon>
        <taxon>Arabideae</taxon>
        <taxon>Arabis</taxon>
    </lineage>
</organism>
<dbReference type="Pfam" id="PF00646">
    <property type="entry name" value="F-box"/>
    <property type="match status" value="1"/>
</dbReference>
<keyword evidence="3" id="KW-1185">Reference proteome</keyword>
<name>A0A087GYR3_ARAAL</name>
<dbReference type="AlphaFoldDB" id="A0A087GYR3"/>